<evidence type="ECO:0000256" key="1">
    <source>
        <dbReference type="ARBA" id="ARBA00004117"/>
    </source>
</evidence>
<evidence type="ECO:0000259" key="7">
    <source>
        <dbReference type="Pfam" id="PF07559"/>
    </source>
</evidence>
<organism evidence="9">
    <name type="scientific">hydrothermal vent metagenome</name>
    <dbReference type="NCBI Taxonomy" id="652676"/>
    <lineage>
        <taxon>unclassified sequences</taxon>
        <taxon>metagenomes</taxon>
        <taxon>ecological metagenomes</taxon>
    </lineage>
</organism>
<accession>A0A3B1DY26</accession>
<dbReference type="GO" id="GO:0009424">
    <property type="term" value="C:bacterial-type flagellum hook"/>
    <property type="evidence" value="ECO:0007669"/>
    <property type="project" value="TreeGrafter"/>
</dbReference>
<dbReference type="InterPro" id="IPR053967">
    <property type="entry name" value="LlgE_F_G-like_D1"/>
</dbReference>
<keyword evidence="9" id="KW-0969">Cilium</keyword>
<evidence type="ECO:0000259" key="6">
    <source>
        <dbReference type="Pfam" id="PF06429"/>
    </source>
</evidence>
<reference evidence="9" key="1">
    <citation type="submission" date="2018-06" db="EMBL/GenBank/DDBJ databases">
        <authorList>
            <person name="Zhirakovskaya E."/>
        </authorList>
    </citation>
    <scope>NUCLEOTIDE SEQUENCE</scope>
</reference>
<evidence type="ECO:0000256" key="3">
    <source>
        <dbReference type="ARBA" id="ARBA00019015"/>
    </source>
</evidence>
<dbReference type="InterPro" id="IPR010930">
    <property type="entry name" value="Flg_bb/hook_C_dom"/>
</dbReference>
<dbReference type="NCBIfam" id="TIGR03506">
    <property type="entry name" value="FlgEFG_subfam"/>
    <property type="match status" value="1"/>
</dbReference>
<dbReference type="Pfam" id="PF07559">
    <property type="entry name" value="FlgE_D2"/>
    <property type="match status" value="1"/>
</dbReference>
<dbReference type="Gene3D" id="2.60.98.20">
    <property type="entry name" value="Flagellar hook protein FlgE"/>
    <property type="match status" value="1"/>
</dbReference>
<comment type="similarity">
    <text evidence="2">Belongs to the flagella basal body rod proteins family.</text>
</comment>
<evidence type="ECO:0000256" key="2">
    <source>
        <dbReference type="ARBA" id="ARBA00009677"/>
    </source>
</evidence>
<dbReference type="PANTHER" id="PTHR30435:SF1">
    <property type="entry name" value="FLAGELLAR HOOK PROTEIN FLGE"/>
    <property type="match status" value="1"/>
</dbReference>
<dbReference type="InterPro" id="IPR037925">
    <property type="entry name" value="FlgE/F/G-like"/>
</dbReference>
<dbReference type="SUPFAM" id="SSF117143">
    <property type="entry name" value="Flagellar hook protein flgE"/>
    <property type="match status" value="1"/>
</dbReference>
<feature type="domain" description="Flagellar basal body rod protein N-terminal" evidence="5">
    <location>
        <begin position="7"/>
        <end position="35"/>
    </location>
</feature>
<dbReference type="GO" id="GO:0005829">
    <property type="term" value="C:cytosol"/>
    <property type="evidence" value="ECO:0007669"/>
    <property type="project" value="TreeGrafter"/>
</dbReference>
<sequence length="415" mass="43712">MLTALFSAISGLNANGTSLSVIGDNIANMNTVGYKSSRVAFGDVLSQTITGTSGNSQIGRGVIVSDISPLFTQGSFETTASALDMAIDGDGFFMVKENNSNFYTRAGQFTLDKAGDLVTPDNLKVQGYLYDSGGNATGVVGDISVASLNSAPHPTANAEFSVNLDSRDSVTGPFDPTNTSGTSNFSTSMTVYDSLGNDHLLTTYFTKTAANQWEANVVTVTDPATDPPTYSVIGTQALQFDENGNLTTPDPPEFTDTFDFSPWGADSAQNVKFDITGMSQYGADSATVFLSQDGFTSGSLKTLSVSEDGTITGIFTNGQTKPVARLALAKFTAPTELTKIGRNLYAESFSSGQPIIGEPGTAGIGRVLSSSLELSNVDLAEEFIKMIAAQRGFQANSRVITTTDDLLQEVVNLKR</sequence>
<keyword evidence="9" id="KW-0282">Flagellum</keyword>
<dbReference type="Pfam" id="PF22692">
    <property type="entry name" value="LlgE_F_G_D1"/>
    <property type="match status" value="1"/>
</dbReference>
<keyword evidence="9" id="KW-0966">Cell projection</keyword>
<dbReference type="GO" id="GO:0009425">
    <property type="term" value="C:bacterial-type flagellum basal body"/>
    <property type="evidence" value="ECO:0007669"/>
    <property type="project" value="UniProtKB-SubCell"/>
</dbReference>
<keyword evidence="4" id="KW-0975">Bacterial flagellum</keyword>
<evidence type="ECO:0000313" key="9">
    <source>
        <dbReference type="EMBL" id="VAX33837.1"/>
    </source>
</evidence>
<dbReference type="GO" id="GO:0071978">
    <property type="term" value="P:bacterial-type flagellum-dependent swarming motility"/>
    <property type="evidence" value="ECO:0007669"/>
    <property type="project" value="TreeGrafter"/>
</dbReference>
<dbReference type="PROSITE" id="PS00588">
    <property type="entry name" value="FLAGELLA_BB_ROD"/>
    <property type="match status" value="1"/>
</dbReference>
<gene>
    <name evidence="9" type="ORF">MNBD_NITROSPIRAE03-1826</name>
</gene>
<proteinExistence type="inferred from homology"/>
<evidence type="ECO:0000256" key="4">
    <source>
        <dbReference type="ARBA" id="ARBA00023143"/>
    </source>
</evidence>
<dbReference type="PANTHER" id="PTHR30435">
    <property type="entry name" value="FLAGELLAR PROTEIN"/>
    <property type="match status" value="1"/>
</dbReference>
<evidence type="ECO:0000259" key="5">
    <source>
        <dbReference type="Pfam" id="PF00460"/>
    </source>
</evidence>
<name>A0A3B1DY26_9ZZZZ</name>
<feature type="domain" description="Flagellar hook protein FlgE D2" evidence="7">
    <location>
        <begin position="163"/>
        <end position="295"/>
    </location>
</feature>
<evidence type="ECO:0000259" key="8">
    <source>
        <dbReference type="Pfam" id="PF22692"/>
    </source>
</evidence>
<dbReference type="InterPro" id="IPR001444">
    <property type="entry name" value="Flag_bb_rod_N"/>
</dbReference>
<dbReference type="Pfam" id="PF06429">
    <property type="entry name" value="Flg_bbr_C"/>
    <property type="match status" value="1"/>
</dbReference>
<dbReference type="InterPro" id="IPR019776">
    <property type="entry name" value="Flagellar_basal_body_rod_CS"/>
</dbReference>
<dbReference type="EMBL" id="UOGI01000207">
    <property type="protein sequence ID" value="VAX33837.1"/>
    <property type="molecule type" value="Genomic_DNA"/>
</dbReference>
<feature type="domain" description="Flagellar hook protein FlgE/F/G-like D1" evidence="8">
    <location>
        <begin position="86"/>
        <end position="142"/>
    </location>
</feature>
<dbReference type="InterPro" id="IPR011491">
    <property type="entry name" value="FlgE_D2"/>
</dbReference>
<dbReference type="Pfam" id="PF00460">
    <property type="entry name" value="Flg_bb_rod"/>
    <property type="match status" value="1"/>
</dbReference>
<feature type="domain" description="Flagellar basal-body/hook protein C-terminal" evidence="6">
    <location>
        <begin position="369"/>
        <end position="413"/>
    </location>
</feature>
<dbReference type="InterPro" id="IPR020013">
    <property type="entry name" value="Flagellar_FlgE/F/G"/>
</dbReference>
<dbReference type="InterPro" id="IPR037058">
    <property type="entry name" value="Falgellar_hook_FlgE_sf"/>
</dbReference>
<dbReference type="AlphaFoldDB" id="A0A3B1DY26"/>
<comment type="subcellular location">
    <subcellularLocation>
        <location evidence="1">Bacterial flagellum basal body</location>
    </subcellularLocation>
</comment>
<protein>
    <recommendedName>
        <fullName evidence="3">Flagellar hook protein FlgE</fullName>
    </recommendedName>
</protein>